<organism evidence="2 3">
    <name type="scientific">Candidatus Scybalenecus merdavium</name>
    <dbReference type="NCBI Taxonomy" id="2840939"/>
    <lineage>
        <taxon>Bacteria</taxon>
        <taxon>Bacillati</taxon>
        <taxon>Bacillota</taxon>
        <taxon>Clostridia</taxon>
        <taxon>Eubacteriales</taxon>
        <taxon>Oscillospiraceae</taxon>
        <taxon>Oscillospiraceae incertae sedis</taxon>
        <taxon>Candidatus Scybalenecus</taxon>
    </lineage>
</organism>
<dbReference type="Gene3D" id="1.20.1250.20">
    <property type="entry name" value="MFS general substrate transporter like domains"/>
    <property type="match status" value="1"/>
</dbReference>
<keyword evidence="1" id="KW-1133">Transmembrane helix</keyword>
<dbReference type="GO" id="GO:0015293">
    <property type="term" value="F:symporter activity"/>
    <property type="evidence" value="ECO:0007669"/>
    <property type="project" value="InterPro"/>
</dbReference>
<reference evidence="2" key="2">
    <citation type="journal article" date="2021" name="PeerJ">
        <title>Extensive microbial diversity within the chicken gut microbiome revealed by metagenomics and culture.</title>
        <authorList>
            <person name="Gilroy R."/>
            <person name="Ravi A."/>
            <person name="Getino M."/>
            <person name="Pursley I."/>
            <person name="Horton D.L."/>
            <person name="Alikhan N.F."/>
            <person name="Baker D."/>
            <person name="Gharbi K."/>
            <person name="Hall N."/>
            <person name="Watson M."/>
            <person name="Adriaenssens E.M."/>
            <person name="Foster-Nyarko E."/>
            <person name="Jarju S."/>
            <person name="Secka A."/>
            <person name="Antonio M."/>
            <person name="Oren A."/>
            <person name="Chaudhuri R.R."/>
            <person name="La Ragione R."/>
            <person name="Hildebrand F."/>
            <person name="Pallen M.J."/>
        </authorList>
    </citation>
    <scope>NUCLEOTIDE SEQUENCE</scope>
    <source>
        <strain evidence="2">CHK176-6737</strain>
    </source>
</reference>
<dbReference type="Proteomes" id="UP000824125">
    <property type="component" value="Unassembled WGS sequence"/>
</dbReference>
<sequence>MAKNNLLSGRVGRGEIAAYGIAGGGQNLAYGLITGYLMYYYVNVFHIDPRVVGLMLFVEGIWDVVNNPLAGMVIDRTRSRHGKMLPYLRWCIAPLAVFTVLLFAGPYLIRDTSSFSPAKIAFMFLSYFAWEIFYTITDVAYWGLSAAISPDAKERRRVMTFNNAAVNVGSSLPFVVVPFLLDYAATDSAVFDMRAVFMLLGVVAGVVGIGLFSLAGFFVHERVEQSQEGSSFRESLHELLHNPGLRLIILSGLIRSLSGVSSVFMTYYFIDVLGYASLSVLVNIPTVITWAFSYALLKPIRRRFDARQFTIFGAVLTGAIWFAVFLIGLRFYRSVPVMVPVLMVANGLFGLINAPVNIVQNEMLADTTDYSEWTTGKRSEGVSFSLRIATTKIGSTVVQAFGSVLLSMIGYVTLADEARVVQSDAVQFRIFVLFALVPGVFYLLSAVPLIFYDLVGEKLETMRAQLSQRRSEQNESAS</sequence>
<dbReference type="PANTHER" id="PTHR11328:SF24">
    <property type="entry name" value="MAJOR FACILITATOR SUPERFAMILY (MFS) PROFILE DOMAIN-CONTAINING PROTEIN"/>
    <property type="match status" value="1"/>
</dbReference>
<feature type="transmembrane region" description="Helical" evidence="1">
    <location>
        <begin position="276"/>
        <end position="297"/>
    </location>
</feature>
<feature type="transmembrane region" description="Helical" evidence="1">
    <location>
        <begin position="337"/>
        <end position="356"/>
    </location>
</feature>
<feature type="transmembrane region" description="Helical" evidence="1">
    <location>
        <begin position="426"/>
        <end position="452"/>
    </location>
</feature>
<dbReference type="Pfam" id="PF13347">
    <property type="entry name" value="MFS_2"/>
    <property type="match status" value="1"/>
</dbReference>
<keyword evidence="1" id="KW-0472">Membrane</keyword>
<dbReference type="GO" id="GO:0005886">
    <property type="term" value="C:plasma membrane"/>
    <property type="evidence" value="ECO:0007669"/>
    <property type="project" value="TreeGrafter"/>
</dbReference>
<gene>
    <name evidence="2" type="ORF">IAD23_01320</name>
</gene>
<feature type="transmembrane region" description="Helical" evidence="1">
    <location>
        <begin position="164"/>
        <end position="185"/>
    </location>
</feature>
<proteinExistence type="predicted"/>
<feature type="transmembrane region" description="Helical" evidence="1">
    <location>
        <begin position="87"/>
        <end position="109"/>
    </location>
</feature>
<dbReference type="GO" id="GO:0006814">
    <property type="term" value="P:sodium ion transport"/>
    <property type="evidence" value="ECO:0007669"/>
    <property type="project" value="InterPro"/>
</dbReference>
<reference evidence="2" key="1">
    <citation type="submission" date="2020-10" db="EMBL/GenBank/DDBJ databases">
        <authorList>
            <person name="Gilroy R."/>
        </authorList>
    </citation>
    <scope>NUCLEOTIDE SEQUENCE</scope>
    <source>
        <strain evidence="2">CHK176-6737</strain>
    </source>
</reference>
<dbReference type="NCBIfam" id="TIGR00792">
    <property type="entry name" value="gph"/>
    <property type="match status" value="1"/>
</dbReference>
<feature type="transmembrane region" description="Helical" evidence="1">
    <location>
        <begin position="121"/>
        <end position="144"/>
    </location>
</feature>
<protein>
    <submittedName>
        <fullName evidence="2">MFS transporter</fullName>
    </submittedName>
</protein>
<feature type="transmembrane region" description="Helical" evidence="1">
    <location>
        <begin position="309"/>
        <end position="331"/>
    </location>
</feature>
<evidence type="ECO:0000256" key="1">
    <source>
        <dbReference type="SAM" id="Phobius"/>
    </source>
</evidence>
<dbReference type="SUPFAM" id="SSF103473">
    <property type="entry name" value="MFS general substrate transporter"/>
    <property type="match status" value="1"/>
</dbReference>
<dbReference type="PANTHER" id="PTHR11328">
    <property type="entry name" value="MAJOR FACILITATOR SUPERFAMILY DOMAIN-CONTAINING PROTEIN"/>
    <property type="match status" value="1"/>
</dbReference>
<dbReference type="InterPro" id="IPR036259">
    <property type="entry name" value="MFS_trans_sf"/>
</dbReference>
<comment type="caution">
    <text evidence="2">The sequence shown here is derived from an EMBL/GenBank/DDBJ whole genome shotgun (WGS) entry which is preliminary data.</text>
</comment>
<evidence type="ECO:0000313" key="2">
    <source>
        <dbReference type="EMBL" id="HIU68582.1"/>
    </source>
</evidence>
<dbReference type="InterPro" id="IPR039672">
    <property type="entry name" value="MFS_2"/>
</dbReference>
<dbReference type="GO" id="GO:0008643">
    <property type="term" value="P:carbohydrate transport"/>
    <property type="evidence" value="ECO:0007669"/>
    <property type="project" value="InterPro"/>
</dbReference>
<feature type="transmembrane region" description="Helical" evidence="1">
    <location>
        <begin position="247"/>
        <end position="270"/>
    </location>
</feature>
<name>A0A9D1SMN9_9FIRM</name>
<accession>A0A9D1SMN9</accession>
<feature type="transmembrane region" description="Helical" evidence="1">
    <location>
        <begin position="197"/>
        <end position="219"/>
    </location>
</feature>
<dbReference type="AlphaFoldDB" id="A0A9D1SMN9"/>
<dbReference type="EMBL" id="DVNM01000005">
    <property type="protein sequence ID" value="HIU68582.1"/>
    <property type="molecule type" value="Genomic_DNA"/>
</dbReference>
<keyword evidence="1" id="KW-0812">Transmembrane</keyword>
<dbReference type="InterPro" id="IPR001927">
    <property type="entry name" value="Na/Gal_symport"/>
</dbReference>
<evidence type="ECO:0000313" key="3">
    <source>
        <dbReference type="Proteomes" id="UP000824125"/>
    </source>
</evidence>
<feature type="transmembrane region" description="Helical" evidence="1">
    <location>
        <begin position="393"/>
        <end position="414"/>
    </location>
</feature>